<dbReference type="EMBL" id="SNRW01049280">
    <property type="protein sequence ID" value="KAA6311361.1"/>
    <property type="molecule type" value="Genomic_DNA"/>
</dbReference>
<dbReference type="AlphaFoldDB" id="A0A5J4PR32"/>
<reference evidence="2 3" key="1">
    <citation type="submission" date="2019-03" db="EMBL/GenBank/DDBJ databases">
        <title>Single cell metagenomics reveals metabolic interactions within the superorganism composed of flagellate Streblomastix strix and complex community of Bacteroidetes bacteria on its surface.</title>
        <authorList>
            <person name="Treitli S.C."/>
            <person name="Kolisko M."/>
            <person name="Husnik F."/>
            <person name="Keeling P."/>
            <person name="Hampl V."/>
        </authorList>
    </citation>
    <scope>NUCLEOTIDE SEQUENCE [LARGE SCALE GENOMIC DNA]</scope>
    <source>
        <strain evidence="2">ST1C</strain>
    </source>
</reference>
<feature type="compositionally biased region" description="Polar residues" evidence="1">
    <location>
        <begin position="1"/>
        <end position="19"/>
    </location>
</feature>
<feature type="region of interest" description="Disordered" evidence="1">
    <location>
        <begin position="1"/>
        <end position="56"/>
    </location>
</feature>
<feature type="compositionally biased region" description="Polar residues" evidence="1">
    <location>
        <begin position="47"/>
        <end position="56"/>
    </location>
</feature>
<evidence type="ECO:0000313" key="3">
    <source>
        <dbReference type="Proteomes" id="UP000324800"/>
    </source>
</evidence>
<organism evidence="2 3">
    <name type="scientific">Streblomastix strix</name>
    <dbReference type="NCBI Taxonomy" id="222440"/>
    <lineage>
        <taxon>Eukaryota</taxon>
        <taxon>Metamonada</taxon>
        <taxon>Preaxostyla</taxon>
        <taxon>Oxymonadida</taxon>
        <taxon>Streblomastigidae</taxon>
        <taxon>Streblomastix</taxon>
    </lineage>
</organism>
<feature type="non-terminal residue" evidence="2">
    <location>
        <position position="56"/>
    </location>
</feature>
<evidence type="ECO:0000256" key="1">
    <source>
        <dbReference type="SAM" id="MobiDB-lite"/>
    </source>
</evidence>
<sequence length="56" mass="6154">MQNNFQSAHQAPDTVTGTQFRGADHSGVLHFTSGGADDRRISRGEEFQNQGLNSYN</sequence>
<protein>
    <submittedName>
        <fullName evidence="2">Uncharacterized protein</fullName>
    </submittedName>
</protein>
<gene>
    <name evidence="2" type="ORF">EZS28_056140</name>
</gene>
<accession>A0A5J4PR32</accession>
<feature type="compositionally biased region" description="Basic and acidic residues" evidence="1">
    <location>
        <begin position="36"/>
        <end position="46"/>
    </location>
</feature>
<proteinExistence type="predicted"/>
<name>A0A5J4PR32_9EUKA</name>
<comment type="caution">
    <text evidence="2">The sequence shown here is derived from an EMBL/GenBank/DDBJ whole genome shotgun (WGS) entry which is preliminary data.</text>
</comment>
<dbReference type="Proteomes" id="UP000324800">
    <property type="component" value="Unassembled WGS sequence"/>
</dbReference>
<evidence type="ECO:0000313" key="2">
    <source>
        <dbReference type="EMBL" id="KAA6311361.1"/>
    </source>
</evidence>